<sequence length="349" mass="37561">MAYLLQKSMVAKVVGVSVFMLLAACSSDQRYKRQVNGNEEYLKAPGLSSLNSPSGMILPVQTGDYEIPVATSKGSVGKGLDIRPPAQPLALLDGSRSQYAGDTAVIQLENSAQNRDLWSKVVAVVQSKGYTIASRQDGGQTLNTDWVQWTRADEDLQYRGRYQVSLRTEGYQTSLMVKSLGLEQQGNAVTAPAIVQRYTVSMLNSVAQGIEQLNSDQASKTAAGQTADLSVISGADESGLPLLVVRSPYAVVWQHLPAALEKIRMKVKDTSRPLGTLSVTYDAPGSGTWDDLGVKDPDLINGDYKLQVGDLGNRSTLQFTDPKGHTLTQAQNDALVAVFQAAFSQTSSK</sequence>
<dbReference type="InterPro" id="IPR010653">
    <property type="entry name" value="NlpB/DapX"/>
</dbReference>
<gene>
    <name evidence="4 5" type="primary">bamC</name>
    <name evidence="5" type="ORF">GRH90_21990</name>
</gene>
<comment type="subcellular location">
    <subcellularLocation>
        <location evidence="4">Cell outer membrane</location>
        <topology evidence="4">Lipid-anchor</topology>
    </subcellularLocation>
</comment>
<evidence type="ECO:0000256" key="2">
    <source>
        <dbReference type="ARBA" id="ARBA00023136"/>
    </source>
</evidence>
<dbReference type="AlphaFoldDB" id="A0A845SRX5"/>
<dbReference type="HAMAP" id="MF_00924">
    <property type="entry name" value="OM_assembly_BamC"/>
    <property type="match status" value="1"/>
</dbReference>
<dbReference type="GO" id="GO:0043165">
    <property type="term" value="P:Gram-negative-bacterium-type cell outer membrane assembly"/>
    <property type="evidence" value="ECO:0007669"/>
    <property type="project" value="UniProtKB-UniRule"/>
</dbReference>
<keyword evidence="1 4" id="KW-0732">Signal</keyword>
<dbReference type="InterPro" id="IPR042268">
    <property type="entry name" value="BamC_C"/>
</dbReference>
<dbReference type="GO" id="GO:0009279">
    <property type="term" value="C:cell outer membrane"/>
    <property type="evidence" value="ECO:0007669"/>
    <property type="project" value="UniProtKB-SubCell"/>
</dbReference>
<dbReference type="GO" id="GO:0051205">
    <property type="term" value="P:protein insertion into membrane"/>
    <property type="evidence" value="ECO:0007669"/>
    <property type="project" value="UniProtKB-UniRule"/>
</dbReference>
<dbReference type="PIRSF" id="PIRSF026343">
    <property type="entry name" value="NlpB"/>
    <property type="match status" value="1"/>
</dbReference>
<keyword evidence="2 4" id="KW-0472">Membrane</keyword>
<reference evidence="5 6" key="2">
    <citation type="submission" date="2020-02" db="EMBL/GenBank/DDBJ databases">
        <title>The new genus of Enterobacteriales.</title>
        <authorList>
            <person name="Kim I.S."/>
        </authorList>
    </citation>
    <scope>NUCLEOTIDE SEQUENCE [LARGE SCALE GENOMIC DNA]</scope>
    <source>
        <strain evidence="5 6">SAP-6</strain>
    </source>
</reference>
<organism evidence="5 6">
    <name type="scientific">Acerihabitans arboris</name>
    <dbReference type="NCBI Taxonomy" id="2691583"/>
    <lineage>
        <taxon>Bacteria</taxon>
        <taxon>Pseudomonadati</taxon>
        <taxon>Pseudomonadota</taxon>
        <taxon>Gammaproteobacteria</taxon>
        <taxon>Enterobacterales</taxon>
        <taxon>Pectobacteriaceae</taxon>
        <taxon>Acerihabitans</taxon>
    </lineage>
</organism>
<comment type="similarity">
    <text evidence="4">Belongs to the BamC family.</text>
</comment>
<dbReference type="PROSITE" id="PS51257">
    <property type="entry name" value="PROKAR_LIPOPROTEIN"/>
    <property type="match status" value="1"/>
</dbReference>
<evidence type="ECO:0000256" key="3">
    <source>
        <dbReference type="ARBA" id="ARBA00023237"/>
    </source>
</evidence>
<dbReference type="InterPro" id="IPR014524">
    <property type="entry name" value="BamC"/>
</dbReference>
<comment type="subunit">
    <text evidence="4">Part of the Bam complex, which is composed of the outer membrane protein BamA, and four lipoproteins BamB, BamC, BamD and BamE.</text>
</comment>
<dbReference type="NCBIfam" id="NF008674">
    <property type="entry name" value="PRK11679.1"/>
    <property type="match status" value="1"/>
</dbReference>
<keyword evidence="4" id="KW-0564">Palmitate</keyword>
<evidence type="ECO:0000313" key="6">
    <source>
        <dbReference type="Proteomes" id="UP000461443"/>
    </source>
</evidence>
<protein>
    <recommendedName>
        <fullName evidence="4">Outer membrane protein assembly factor BamC</fullName>
    </recommendedName>
</protein>
<dbReference type="Proteomes" id="UP000461443">
    <property type="component" value="Unassembled WGS sequence"/>
</dbReference>
<keyword evidence="4" id="KW-0449">Lipoprotein</keyword>
<keyword evidence="3 4" id="KW-0998">Cell outer membrane</keyword>
<dbReference type="RefSeq" id="WP_162368117.1">
    <property type="nucleotide sequence ID" value="NZ_WUBS01000018.1"/>
</dbReference>
<comment type="function">
    <text evidence="4">Part of the outer membrane protein assembly complex, which is involved in assembly and insertion of beta-barrel proteins into the outer membrane.</text>
</comment>
<comment type="caution">
    <text evidence="5">The sequence shown here is derived from an EMBL/GenBank/DDBJ whole genome shotgun (WGS) entry which is preliminary data.</text>
</comment>
<name>A0A845SRX5_9GAMM</name>
<dbReference type="Pfam" id="PF06804">
    <property type="entry name" value="Lipoprotein_18"/>
    <property type="match status" value="1"/>
</dbReference>
<evidence type="ECO:0000313" key="5">
    <source>
        <dbReference type="EMBL" id="NDL65408.1"/>
    </source>
</evidence>
<reference evidence="5 6" key="1">
    <citation type="submission" date="2019-12" db="EMBL/GenBank/DDBJ databases">
        <authorList>
            <person name="Lee S.D."/>
        </authorList>
    </citation>
    <scope>NUCLEOTIDE SEQUENCE [LARGE SCALE GENOMIC DNA]</scope>
    <source>
        <strain evidence="5 6">SAP-6</strain>
    </source>
</reference>
<keyword evidence="6" id="KW-1185">Reference proteome</keyword>
<dbReference type="Gene3D" id="3.30.310.170">
    <property type="entry name" value="Outer membrane protein assembly factor BamC"/>
    <property type="match status" value="1"/>
</dbReference>
<evidence type="ECO:0000256" key="1">
    <source>
        <dbReference type="ARBA" id="ARBA00022729"/>
    </source>
</evidence>
<evidence type="ECO:0000256" key="4">
    <source>
        <dbReference type="HAMAP-Rule" id="MF_00924"/>
    </source>
</evidence>
<dbReference type="EMBL" id="WUBS01000018">
    <property type="protein sequence ID" value="NDL65408.1"/>
    <property type="molecule type" value="Genomic_DNA"/>
</dbReference>
<proteinExistence type="inferred from homology"/>
<dbReference type="Gene3D" id="3.30.530.50">
    <property type="match status" value="1"/>
</dbReference>
<accession>A0A845SRX5</accession>